<proteinExistence type="predicted"/>
<evidence type="ECO:0000313" key="2">
    <source>
        <dbReference type="Proteomes" id="UP000814033"/>
    </source>
</evidence>
<gene>
    <name evidence="1" type="ORF">FA95DRAFT_1607269</name>
</gene>
<organism evidence="1 2">
    <name type="scientific">Auriscalpium vulgare</name>
    <dbReference type="NCBI Taxonomy" id="40419"/>
    <lineage>
        <taxon>Eukaryota</taxon>
        <taxon>Fungi</taxon>
        <taxon>Dikarya</taxon>
        <taxon>Basidiomycota</taxon>
        <taxon>Agaricomycotina</taxon>
        <taxon>Agaricomycetes</taxon>
        <taxon>Russulales</taxon>
        <taxon>Auriscalpiaceae</taxon>
        <taxon>Auriscalpium</taxon>
    </lineage>
</organism>
<reference evidence="1" key="1">
    <citation type="submission" date="2021-02" db="EMBL/GenBank/DDBJ databases">
        <authorList>
            <consortium name="DOE Joint Genome Institute"/>
            <person name="Ahrendt S."/>
            <person name="Looney B.P."/>
            <person name="Miyauchi S."/>
            <person name="Morin E."/>
            <person name="Drula E."/>
            <person name="Courty P.E."/>
            <person name="Chicoki N."/>
            <person name="Fauchery L."/>
            <person name="Kohler A."/>
            <person name="Kuo A."/>
            <person name="Labutti K."/>
            <person name="Pangilinan J."/>
            <person name="Lipzen A."/>
            <person name="Riley R."/>
            <person name="Andreopoulos W."/>
            <person name="He G."/>
            <person name="Johnson J."/>
            <person name="Barry K.W."/>
            <person name="Grigoriev I.V."/>
            <person name="Nagy L."/>
            <person name="Hibbett D."/>
            <person name="Henrissat B."/>
            <person name="Matheny P.B."/>
            <person name="Labbe J."/>
            <person name="Martin F."/>
        </authorList>
    </citation>
    <scope>NUCLEOTIDE SEQUENCE</scope>
    <source>
        <strain evidence="1">FP105234-sp</strain>
    </source>
</reference>
<accession>A0ACB8RNZ0</accession>
<reference evidence="1" key="2">
    <citation type="journal article" date="2022" name="New Phytol.">
        <title>Evolutionary transition to the ectomycorrhizal habit in the genomes of a hyperdiverse lineage of mushroom-forming fungi.</title>
        <authorList>
            <person name="Looney B."/>
            <person name="Miyauchi S."/>
            <person name="Morin E."/>
            <person name="Drula E."/>
            <person name="Courty P.E."/>
            <person name="Kohler A."/>
            <person name="Kuo A."/>
            <person name="LaButti K."/>
            <person name="Pangilinan J."/>
            <person name="Lipzen A."/>
            <person name="Riley R."/>
            <person name="Andreopoulos W."/>
            <person name="He G."/>
            <person name="Johnson J."/>
            <person name="Nolan M."/>
            <person name="Tritt A."/>
            <person name="Barry K.W."/>
            <person name="Grigoriev I.V."/>
            <person name="Nagy L.G."/>
            <person name="Hibbett D."/>
            <person name="Henrissat B."/>
            <person name="Matheny P.B."/>
            <person name="Labbe J."/>
            <person name="Martin F.M."/>
        </authorList>
    </citation>
    <scope>NUCLEOTIDE SEQUENCE</scope>
    <source>
        <strain evidence="1">FP105234-sp</strain>
    </source>
</reference>
<protein>
    <submittedName>
        <fullName evidence="1">Uncharacterized protein</fullName>
    </submittedName>
</protein>
<evidence type="ECO:0000313" key="1">
    <source>
        <dbReference type="EMBL" id="KAI0045969.1"/>
    </source>
</evidence>
<comment type="caution">
    <text evidence="1">The sequence shown here is derived from an EMBL/GenBank/DDBJ whole genome shotgun (WGS) entry which is preliminary data.</text>
</comment>
<name>A0ACB8RNZ0_9AGAM</name>
<keyword evidence="2" id="KW-1185">Reference proteome</keyword>
<dbReference type="EMBL" id="MU275937">
    <property type="protein sequence ID" value="KAI0045969.1"/>
    <property type="molecule type" value="Genomic_DNA"/>
</dbReference>
<sequence length="310" mass="33856">MPMLDTFTSVPTADPVVPHLGTYIFLTLDPEASVEALHDPVATEQARELPTKTYVGTVCDIIDLPIPDRRYHKCGIFLLSRGLPVAKPEQGLDEAMCVAIHPSAHPTGRVEIAAPKIPFPWDDLYHHAEGSIEVRLGQGGYEFSTCPSISLDDVVDALVALDDDHYRSVELRRNYEAAHPPPPLAVTTEPFSPPPTSDSDHASFSEVEEEPASPISPGPVTVNKDKLARAESQGTELDLPDVLLKIGRNLMGQDLEDSRDVLVPIARYSTNWTNPPTHELHDGELMAAEIKAIQRSVTLVSILSTSLKEV</sequence>
<dbReference type="Proteomes" id="UP000814033">
    <property type="component" value="Unassembled WGS sequence"/>
</dbReference>